<dbReference type="InterPro" id="IPR000537">
    <property type="entry name" value="UbiA_prenyltransferase"/>
</dbReference>
<reference evidence="6" key="1">
    <citation type="submission" date="2022-08" db="EMBL/GenBank/DDBJ databases">
        <title>A Global Phylogenomic Analysis of the Shiitake Genus Lentinula.</title>
        <authorList>
            <consortium name="DOE Joint Genome Institute"/>
            <person name="Sierra-Patev S."/>
            <person name="Min B."/>
            <person name="Naranjo-Ortiz M."/>
            <person name="Looney B."/>
            <person name="Konkel Z."/>
            <person name="Slot J.C."/>
            <person name="Sakamoto Y."/>
            <person name="Steenwyk J.L."/>
            <person name="Rokas A."/>
            <person name="Carro J."/>
            <person name="Camarero S."/>
            <person name="Ferreira P."/>
            <person name="Molpeceres G."/>
            <person name="Ruiz-Duenas F.J."/>
            <person name="Serrano A."/>
            <person name="Henrissat B."/>
            <person name="Drula E."/>
            <person name="Hughes K.W."/>
            <person name="Mata J.L."/>
            <person name="Ishikawa N.K."/>
            <person name="Vargas-Isla R."/>
            <person name="Ushijima S."/>
            <person name="Smith C.A."/>
            <person name="Ahrendt S."/>
            <person name="Andreopoulos W."/>
            <person name="He G."/>
            <person name="Labutti K."/>
            <person name="Lipzen A."/>
            <person name="Ng V."/>
            <person name="Riley R."/>
            <person name="Sandor L."/>
            <person name="Barry K."/>
            <person name="Martinez A.T."/>
            <person name="Xiao Y."/>
            <person name="Gibbons J.G."/>
            <person name="Terashima K."/>
            <person name="Grigoriev I.V."/>
            <person name="Hibbett D.S."/>
        </authorList>
    </citation>
    <scope>NUCLEOTIDE SEQUENCE</scope>
    <source>
        <strain evidence="6">RHP3577 ss4</strain>
    </source>
</reference>
<dbReference type="PANTHER" id="PTHR42723:SF1">
    <property type="entry name" value="CHLOROPHYLL SYNTHASE, CHLOROPLASTIC"/>
    <property type="match status" value="1"/>
</dbReference>
<evidence type="ECO:0000313" key="6">
    <source>
        <dbReference type="EMBL" id="KAJ4491098.1"/>
    </source>
</evidence>
<dbReference type="CDD" id="cd13965">
    <property type="entry name" value="PT_UbiA_3"/>
    <property type="match status" value="1"/>
</dbReference>
<evidence type="ECO:0000256" key="1">
    <source>
        <dbReference type="ARBA" id="ARBA00004141"/>
    </source>
</evidence>
<evidence type="ECO:0000256" key="4">
    <source>
        <dbReference type="ARBA" id="ARBA00023136"/>
    </source>
</evidence>
<proteinExistence type="predicted"/>
<evidence type="ECO:0000313" key="7">
    <source>
        <dbReference type="Proteomes" id="UP001150217"/>
    </source>
</evidence>
<organism evidence="6 7">
    <name type="scientific">Lentinula lateritia</name>
    <dbReference type="NCBI Taxonomy" id="40482"/>
    <lineage>
        <taxon>Eukaryota</taxon>
        <taxon>Fungi</taxon>
        <taxon>Dikarya</taxon>
        <taxon>Basidiomycota</taxon>
        <taxon>Agaricomycotina</taxon>
        <taxon>Agaricomycetes</taxon>
        <taxon>Agaricomycetidae</taxon>
        <taxon>Agaricales</taxon>
        <taxon>Marasmiineae</taxon>
        <taxon>Omphalotaceae</taxon>
        <taxon>Lentinula</taxon>
    </lineage>
</organism>
<gene>
    <name evidence="6" type="ORF">C8R41DRAFT_766523</name>
</gene>
<evidence type="ECO:0000256" key="3">
    <source>
        <dbReference type="ARBA" id="ARBA00022989"/>
    </source>
</evidence>
<dbReference type="PANTHER" id="PTHR42723">
    <property type="entry name" value="CHLOROPHYLL SYNTHASE"/>
    <property type="match status" value="1"/>
</dbReference>
<keyword evidence="2 5" id="KW-0812">Transmembrane</keyword>
<comment type="caution">
    <text evidence="6">The sequence shown here is derived from an EMBL/GenBank/DDBJ whole genome shotgun (WGS) entry which is preliminary data.</text>
</comment>
<dbReference type="InterPro" id="IPR050475">
    <property type="entry name" value="Prenyltransferase_related"/>
</dbReference>
<dbReference type="EMBL" id="JANVFT010000042">
    <property type="protein sequence ID" value="KAJ4491098.1"/>
    <property type="molecule type" value="Genomic_DNA"/>
</dbReference>
<keyword evidence="7" id="KW-1185">Reference proteome</keyword>
<keyword evidence="3 5" id="KW-1133">Transmembrane helix</keyword>
<feature type="transmembrane region" description="Helical" evidence="5">
    <location>
        <begin position="103"/>
        <end position="130"/>
    </location>
</feature>
<keyword evidence="4 5" id="KW-0472">Membrane</keyword>
<dbReference type="InterPro" id="IPR044878">
    <property type="entry name" value="UbiA_sf"/>
</dbReference>
<protein>
    <submittedName>
        <fullName evidence="6">UbiA prenyltransferase family-domain-containing protein</fullName>
    </submittedName>
</protein>
<comment type="subcellular location">
    <subcellularLocation>
        <location evidence="1">Membrane</location>
        <topology evidence="1">Multi-pass membrane protein</topology>
    </subcellularLocation>
</comment>
<evidence type="ECO:0000256" key="5">
    <source>
        <dbReference type="SAM" id="Phobius"/>
    </source>
</evidence>
<name>A0ABQ8VE96_9AGAR</name>
<dbReference type="Pfam" id="PF01040">
    <property type="entry name" value="UbiA"/>
    <property type="match status" value="1"/>
</dbReference>
<sequence>MFPKLDISQQIIYHAMTGYLFCKSDIMTTVLPVTILAFTATPLCTDHPISHAIQSMFWLLLHLLQFNLSNQLYSINEDRENHPYRPLASGRITISMAFNLRWLSTWICLFVSLFYGKAVLEASFFSALFALLYNETKFHKHWFYRCSFNALGYGAFKLGTMLISSCDNSVLDSVALDALLIGMAMIWTTVYVQDFQDIEGDTMMERATLPIVFPTLSRAAVMPMLLLWSIFLWNFWNLAFYAGTSIVLLAVAVSARFWLARNIKADKISYLWYNLWLAICFMLPAYYRVRSSIR</sequence>
<dbReference type="Gene3D" id="1.10.357.140">
    <property type="entry name" value="UbiA prenyltransferase"/>
    <property type="match status" value="1"/>
</dbReference>
<evidence type="ECO:0000256" key="2">
    <source>
        <dbReference type="ARBA" id="ARBA00022692"/>
    </source>
</evidence>
<accession>A0ABQ8VE96</accession>
<dbReference type="Proteomes" id="UP001150217">
    <property type="component" value="Unassembled WGS sequence"/>
</dbReference>
<feature type="transmembrane region" description="Helical" evidence="5">
    <location>
        <begin position="239"/>
        <end position="259"/>
    </location>
</feature>
<feature type="transmembrane region" description="Helical" evidence="5">
    <location>
        <begin position="170"/>
        <end position="190"/>
    </location>
</feature>
<feature type="transmembrane region" description="Helical" evidence="5">
    <location>
        <begin position="211"/>
        <end position="233"/>
    </location>
</feature>
<feature type="transmembrane region" description="Helical" evidence="5">
    <location>
        <begin position="142"/>
        <end position="164"/>
    </location>
</feature>
<feature type="transmembrane region" description="Helical" evidence="5">
    <location>
        <begin position="271"/>
        <end position="289"/>
    </location>
</feature>